<accession>A0A0N4XDE9</accession>
<dbReference type="OMA" id="TWPAMGS"/>
<keyword evidence="1" id="KW-0732">Signal</keyword>
<sequence length="520" mass="59079">MILRCILAILLLANISCALKGKKLSDTVTGYLGIPYAEPPVGKLRFENSKLSPLHDVRTYYEWHAGCPELSAEDRAEDCLFLNLLQQTDASKKLDTLLIFSNEKLSETKLVGLVSSSLNVVTAGVRSGFLGSFSGMSYGISDVVNVVKFLRNNADLLHVGKITVWAESALAETVASALSKTDVDRAILINGNSKTRTTGREEFSKKAAYKMVTEMECDLPSISQAMDCMRTKDLNDLYKAADKVTKKFYPFATPFRSPSFEQPVIPTILGVFRQLSKDYPTDANFDENYGYIDFKRFLAGLLPDSRFKNAPLLRRQVLHQYVYTKGDKKNTYFLFEQMRKILLDRDFIAPTSQLVGELRKNKNNVYLLEYGIDNPPKTCLQDGGWDDIKLFCDKMFQYFTRFATKGQPTKNSCEPTNPTWPAMGSSKRDYHVILKADGVIEWDSQFHLESTQLWNNLLPALNELELQGRRDAVFKEETQLDPHEIEDDDQQWHRKAAEIGGFDFSEEQAMDEMRSFHVEL</sequence>
<dbReference type="WBParaSite" id="NBR_0000054201-mRNA-1">
    <property type="protein sequence ID" value="NBR_0000054201-mRNA-1"/>
    <property type="gene ID" value="NBR_0000054201"/>
</dbReference>
<evidence type="ECO:0000256" key="1">
    <source>
        <dbReference type="SAM" id="SignalP"/>
    </source>
</evidence>
<evidence type="ECO:0000313" key="3">
    <source>
        <dbReference type="EMBL" id="VDL63270.1"/>
    </source>
</evidence>
<dbReference type="Proteomes" id="UP000271162">
    <property type="component" value="Unassembled WGS sequence"/>
</dbReference>
<name>A0A0N4XDE9_NIPBR</name>
<reference evidence="3 4" key="2">
    <citation type="submission" date="2018-11" db="EMBL/GenBank/DDBJ databases">
        <authorList>
            <consortium name="Pathogen Informatics"/>
        </authorList>
    </citation>
    <scope>NUCLEOTIDE SEQUENCE [LARGE SCALE GENOMIC DNA]</scope>
</reference>
<dbReference type="Pfam" id="PF00135">
    <property type="entry name" value="COesterase"/>
    <property type="match status" value="1"/>
</dbReference>
<dbReference type="Gene3D" id="3.40.50.1820">
    <property type="entry name" value="alpha/beta hydrolase"/>
    <property type="match status" value="1"/>
</dbReference>
<dbReference type="PANTHER" id="PTHR11559">
    <property type="entry name" value="CARBOXYLESTERASE"/>
    <property type="match status" value="1"/>
</dbReference>
<dbReference type="STRING" id="27835.A0A0N4XDE9"/>
<dbReference type="InterPro" id="IPR002018">
    <property type="entry name" value="CarbesteraseB"/>
</dbReference>
<dbReference type="InterPro" id="IPR050309">
    <property type="entry name" value="Type-B_Carboxylest/Lipase"/>
</dbReference>
<feature type="chain" id="PRO_5043124599" evidence="1">
    <location>
        <begin position="19"/>
        <end position="520"/>
    </location>
</feature>
<reference evidence="5" key="1">
    <citation type="submission" date="2017-02" db="UniProtKB">
        <authorList>
            <consortium name="WormBaseParasite"/>
        </authorList>
    </citation>
    <scope>IDENTIFICATION</scope>
</reference>
<keyword evidence="4" id="KW-1185">Reference proteome</keyword>
<feature type="domain" description="Carboxylesterase type B" evidence="2">
    <location>
        <begin position="20"/>
        <end position="433"/>
    </location>
</feature>
<evidence type="ECO:0000259" key="2">
    <source>
        <dbReference type="Pfam" id="PF00135"/>
    </source>
</evidence>
<organism evidence="5">
    <name type="scientific">Nippostrongylus brasiliensis</name>
    <name type="common">Rat hookworm</name>
    <dbReference type="NCBI Taxonomy" id="27835"/>
    <lineage>
        <taxon>Eukaryota</taxon>
        <taxon>Metazoa</taxon>
        <taxon>Ecdysozoa</taxon>
        <taxon>Nematoda</taxon>
        <taxon>Chromadorea</taxon>
        <taxon>Rhabditida</taxon>
        <taxon>Rhabditina</taxon>
        <taxon>Rhabditomorpha</taxon>
        <taxon>Strongyloidea</taxon>
        <taxon>Heligmosomidae</taxon>
        <taxon>Nippostrongylus</taxon>
    </lineage>
</organism>
<dbReference type="EMBL" id="UYSL01000245">
    <property type="protein sequence ID" value="VDL63270.1"/>
    <property type="molecule type" value="Genomic_DNA"/>
</dbReference>
<protein>
    <submittedName>
        <fullName evidence="5">COesterase domain-containing protein</fullName>
    </submittedName>
</protein>
<dbReference type="InterPro" id="IPR029058">
    <property type="entry name" value="AB_hydrolase_fold"/>
</dbReference>
<dbReference type="SUPFAM" id="SSF53474">
    <property type="entry name" value="alpha/beta-Hydrolases"/>
    <property type="match status" value="1"/>
</dbReference>
<dbReference type="AlphaFoldDB" id="A0A0N4XDE9"/>
<evidence type="ECO:0000313" key="4">
    <source>
        <dbReference type="Proteomes" id="UP000271162"/>
    </source>
</evidence>
<feature type="signal peptide" evidence="1">
    <location>
        <begin position="1"/>
        <end position="18"/>
    </location>
</feature>
<proteinExistence type="predicted"/>
<gene>
    <name evidence="3" type="ORF">NBR_LOCUS543</name>
</gene>
<evidence type="ECO:0000313" key="5">
    <source>
        <dbReference type="WBParaSite" id="NBR_0000054201-mRNA-1"/>
    </source>
</evidence>